<sequence>MEMVDDAVVKIRKLGKIESIVCNDCKEYHHISKEFFRIVGVTDENFDMVANALENEFRRCHNNHDVKIEETTPFPNGYNLFEYTFKFQYYTLTEIHTGDDWDIDSEFDGI</sequence>
<accession>A0A0F9S5W8</accession>
<proteinExistence type="predicted"/>
<dbReference type="EMBL" id="LAZR01000795">
    <property type="protein sequence ID" value="KKN57632.1"/>
    <property type="molecule type" value="Genomic_DNA"/>
</dbReference>
<reference evidence="1" key="1">
    <citation type="journal article" date="2015" name="Nature">
        <title>Complex archaea that bridge the gap between prokaryotes and eukaryotes.</title>
        <authorList>
            <person name="Spang A."/>
            <person name="Saw J.H."/>
            <person name="Jorgensen S.L."/>
            <person name="Zaremba-Niedzwiedzka K."/>
            <person name="Martijn J."/>
            <person name="Lind A.E."/>
            <person name="van Eijk R."/>
            <person name="Schleper C."/>
            <person name="Guy L."/>
            <person name="Ettema T.J."/>
        </authorList>
    </citation>
    <scope>NUCLEOTIDE SEQUENCE</scope>
</reference>
<gene>
    <name evidence="1" type="ORF">LCGC14_0560040</name>
</gene>
<protein>
    <submittedName>
        <fullName evidence="1">Uncharacterized protein</fullName>
    </submittedName>
</protein>
<comment type="caution">
    <text evidence="1">The sequence shown here is derived from an EMBL/GenBank/DDBJ whole genome shotgun (WGS) entry which is preliminary data.</text>
</comment>
<organism evidence="1">
    <name type="scientific">marine sediment metagenome</name>
    <dbReference type="NCBI Taxonomy" id="412755"/>
    <lineage>
        <taxon>unclassified sequences</taxon>
        <taxon>metagenomes</taxon>
        <taxon>ecological metagenomes</taxon>
    </lineage>
</organism>
<evidence type="ECO:0000313" key="1">
    <source>
        <dbReference type="EMBL" id="KKN57632.1"/>
    </source>
</evidence>
<name>A0A0F9S5W8_9ZZZZ</name>
<dbReference type="AlphaFoldDB" id="A0A0F9S5W8"/>